<feature type="non-terminal residue" evidence="1">
    <location>
        <position position="1"/>
    </location>
</feature>
<sequence>GAGGPPPWLAVPRTLPQAFLEVHCQVRYVGANFNNRNIAFGGVRDAAPRGARVENPLLDLSGHRVHGAALGCGIVLKDMTLVSACGYLRSLFKLVLYGRHKVGRGVEILEALDGDVVLHDAVAADNATMRVNRFIGRGSWAQNVTVTVTCAEPGVRILTEPQCARAQRGARFAGPQDANLLGAASVGGDGPGRETGSDQGDVAEKLPAAALLAIELILNFASPLHHS</sequence>
<evidence type="ECO:0000313" key="1">
    <source>
        <dbReference type="EMBL" id="CAD7703732.1"/>
    </source>
</evidence>
<dbReference type="Proteomes" id="UP000708148">
    <property type="component" value="Unassembled WGS sequence"/>
</dbReference>
<accession>A0A8S1J8T4</accession>
<comment type="caution">
    <text evidence="1">The sequence shown here is derived from an EMBL/GenBank/DDBJ whole genome shotgun (WGS) entry which is preliminary data.</text>
</comment>
<evidence type="ECO:0000313" key="2">
    <source>
        <dbReference type="Proteomes" id="UP000708148"/>
    </source>
</evidence>
<dbReference type="AlphaFoldDB" id="A0A8S1J8T4"/>
<proteinExistence type="predicted"/>
<organism evidence="1 2">
    <name type="scientific">Ostreobium quekettii</name>
    <dbReference type="NCBI Taxonomy" id="121088"/>
    <lineage>
        <taxon>Eukaryota</taxon>
        <taxon>Viridiplantae</taxon>
        <taxon>Chlorophyta</taxon>
        <taxon>core chlorophytes</taxon>
        <taxon>Ulvophyceae</taxon>
        <taxon>TCBD clade</taxon>
        <taxon>Bryopsidales</taxon>
        <taxon>Ostreobineae</taxon>
        <taxon>Ostreobiaceae</taxon>
        <taxon>Ostreobium</taxon>
    </lineage>
</organism>
<dbReference type="EMBL" id="CAJHUC010002385">
    <property type="protein sequence ID" value="CAD7703732.1"/>
    <property type="molecule type" value="Genomic_DNA"/>
</dbReference>
<reference evidence="1" key="1">
    <citation type="submission" date="2020-12" db="EMBL/GenBank/DDBJ databases">
        <authorList>
            <person name="Iha C."/>
        </authorList>
    </citation>
    <scope>NUCLEOTIDE SEQUENCE</scope>
</reference>
<name>A0A8S1J8T4_9CHLO</name>
<protein>
    <submittedName>
        <fullName evidence="1">Uncharacterized protein</fullName>
    </submittedName>
</protein>
<gene>
    <name evidence="1" type="ORF">OSTQU699_LOCUS9090</name>
</gene>
<keyword evidence="2" id="KW-1185">Reference proteome</keyword>